<dbReference type="PROSITE" id="PS50109">
    <property type="entry name" value="HIS_KIN"/>
    <property type="match status" value="1"/>
</dbReference>
<dbReference type="PANTHER" id="PTHR43711:SF32">
    <property type="entry name" value="SENSOR-TYPE HISTIDINE KINASE PRRB"/>
    <property type="match status" value="1"/>
</dbReference>
<dbReference type="Gene3D" id="1.10.287.130">
    <property type="match status" value="1"/>
</dbReference>
<dbReference type="InterPro" id="IPR004358">
    <property type="entry name" value="Sig_transdc_His_kin-like_C"/>
</dbReference>
<evidence type="ECO:0000259" key="12">
    <source>
        <dbReference type="PROSITE" id="PS50885"/>
    </source>
</evidence>
<dbReference type="SUPFAM" id="SSF47384">
    <property type="entry name" value="Homodimeric domain of signal transducing histidine kinase"/>
    <property type="match status" value="1"/>
</dbReference>
<evidence type="ECO:0000313" key="14">
    <source>
        <dbReference type="Proteomes" id="UP001501676"/>
    </source>
</evidence>
<evidence type="ECO:0000256" key="7">
    <source>
        <dbReference type="ARBA" id="ARBA00022777"/>
    </source>
</evidence>
<keyword evidence="9" id="KW-0902">Two-component regulatory system</keyword>
<organism evidence="13 14">
    <name type="scientific">Cryptosporangium minutisporangium</name>
    <dbReference type="NCBI Taxonomy" id="113569"/>
    <lineage>
        <taxon>Bacteria</taxon>
        <taxon>Bacillati</taxon>
        <taxon>Actinomycetota</taxon>
        <taxon>Actinomycetes</taxon>
        <taxon>Cryptosporangiales</taxon>
        <taxon>Cryptosporangiaceae</taxon>
        <taxon>Cryptosporangium</taxon>
    </lineage>
</organism>
<keyword evidence="8 10" id="KW-1133">Transmembrane helix</keyword>
<dbReference type="PANTHER" id="PTHR43711">
    <property type="entry name" value="TWO-COMPONENT HISTIDINE KINASE"/>
    <property type="match status" value="1"/>
</dbReference>
<name>A0ABP6SSH0_9ACTN</name>
<dbReference type="CDD" id="cd06225">
    <property type="entry name" value="HAMP"/>
    <property type="match status" value="1"/>
</dbReference>
<keyword evidence="7" id="KW-0418">Kinase</keyword>
<dbReference type="Pfam" id="PF00512">
    <property type="entry name" value="HisKA"/>
    <property type="match status" value="1"/>
</dbReference>
<dbReference type="SMART" id="SM00304">
    <property type="entry name" value="HAMP"/>
    <property type="match status" value="1"/>
</dbReference>
<evidence type="ECO:0000259" key="11">
    <source>
        <dbReference type="PROSITE" id="PS50109"/>
    </source>
</evidence>
<dbReference type="PRINTS" id="PR00344">
    <property type="entry name" value="BCTRLSENSOR"/>
</dbReference>
<dbReference type="SMART" id="SM00388">
    <property type="entry name" value="HisKA"/>
    <property type="match status" value="1"/>
</dbReference>
<evidence type="ECO:0000256" key="9">
    <source>
        <dbReference type="ARBA" id="ARBA00023012"/>
    </source>
</evidence>
<protein>
    <recommendedName>
        <fullName evidence="3">histidine kinase</fullName>
        <ecNumber evidence="3">2.7.13.3</ecNumber>
    </recommendedName>
</protein>
<dbReference type="CDD" id="cd00082">
    <property type="entry name" value="HisKA"/>
    <property type="match status" value="1"/>
</dbReference>
<dbReference type="InterPro" id="IPR005467">
    <property type="entry name" value="His_kinase_dom"/>
</dbReference>
<feature type="domain" description="HAMP" evidence="12">
    <location>
        <begin position="85"/>
        <end position="137"/>
    </location>
</feature>
<comment type="catalytic activity">
    <reaction evidence="1">
        <text>ATP + protein L-histidine = ADP + protein N-phospho-L-histidine.</text>
        <dbReference type="EC" id="2.7.13.3"/>
    </reaction>
</comment>
<dbReference type="InterPro" id="IPR036890">
    <property type="entry name" value="HATPase_C_sf"/>
</dbReference>
<evidence type="ECO:0000256" key="5">
    <source>
        <dbReference type="ARBA" id="ARBA00022679"/>
    </source>
</evidence>
<dbReference type="InterPro" id="IPR003660">
    <property type="entry name" value="HAMP_dom"/>
</dbReference>
<evidence type="ECO:0000313" key="13">
    <source>
        <dbReference type="EMBL" id="GAA3384425.1"/>
    </source>
</evidence>
<evidence type="ECO:0000256" key="3">
    <source>
        <dbReference type="ARBA" id="ARBA00012438"/>
    </source>
</evidence>
<dbReference type="Proteomes" id="UP001501676">
    <property type="component" value="Unassembled WGS sequence"/>
</dbReference>
<keyword evidence="14" id="KW-1185">Reference proteome</keyword>
<evidence type="ECO:0000256" key="8">
    <source>
        <dbReference type="ARBA" id="ARBA00022989"/>
    </source>
</evidence>
<evidence type="ECO:0000256" key="10">
    <source>
        <dbReference type="SAM" id="Phobius"/>
    </source>
</evidence>
<dbReference type="Gene3D" id="6.10.340.10">
    <property type="match status" value="1"/>
</dbReference>
<feature type="transmembrane region" description="Helical" evidence="10">
    <location>
        <begin position="42"/>
        <end position="61"/>
    </location>
</feature>
<evidence type="ECO:0000256" key="2">
    <source>
        <dbReference type="ARBA" id="ARBA00004236"/>
    </source>
</evidence>
<reference evidence="14" key="1">
    <citation type="journal article" date="2019" name="Int. J. Syst. Evol. Microbiol.">
        <title>The Global Catalogue of Microorganisms (GCM) 10K type strain sequencing project: providing services to taxonomists for standard genome sequencing and annotation.</title>
        <authorList>
            <consortium name="The Broad Institute Genomics Platform"/>
            <consortium name="The Broad Institute Genome Sequencing Center for Infectious Disease"/>
            <person name="Wu L."/>
            <person name="Ma J."/>
        </authorList>
    </citation>
    <scope>NUCLEOTIDE SEQUENCE [LARGE SCALE GENOMIC DNA]</scope>
    <source>
        <strain evidence="14">JCM 9458</strain>
    </source>
</reference>
<comment type="subcellular location">
    <subcellularLocation>
        <location evidence="2">Cell membrane</location>
    </subcellularLocation>
</comment>
<keyword evidence="5" id="KW-0808">Transferase</keyword>
<dbReference type="Gene3D" id="3.30.565.10">
    <property type="entry name" value="Histidine kinase-like ATPase, C-terminal domain"/>
    <property type="match status" value="1"/>
</dbReference>
<dbReference type="EMBL" id="BAAAYN010000007">
    <property type="protein sequence ID" value="GAA3384425.1"/>
    <property type="molecule type" value="Genomic_DNA"/>
</dbReference>
<keyword evidence="10" id="KW-0472">Membrane</keyword>
<sequence length="366" mass="39167">MRRLLALPRRVRTLRRIWDGVAGPLRRLPQPLGRIRSIKLKLAILLVGSGGAGFTVFVLSIGWLPPWTVFTALTVSLVMSQLLAHGTTAPLRAMTAAARTMSRGDYSQRVPATSRDEVGELARAFNRMAADLETADRQRRELIANVSHELRTPITALQAVLENLVDGLAEPDPATLRVALGQTERLSRLVTELLDLSRLDAGVEPLRRSPVKLEPFLTAAVEAAMVGGEATTAVRMEVDVLPADLEVNADEARLHQVVANLLDNAARHSPPGGRVLVRARGLPALGAATSGTGLLLEVTDEGPGIPPEERTRVFDRFSRGSTPAIARDGGTGLGLAIARWAVELHDGTISVADTGPGCRIQVTLPA</sequence>
<accession>A0ABP6SSH0</accession>
<dbReference type="Pfam" id="PF00672">
    <property type="entry name" value="HAMP"/>
    <property type="match status" value="1"/>
</dbReference>
<dbReference type="SUPFAM" id="SSF158472">
    <property type="entry name" value="HAMP domain-like"/>
    <property type="match status" value="1"/>
</dbReference>
<evidence type="ECO:0000256" key="6">
    <source>
        <dbReference type="ARBA" id="ARBA00022692"/>
    </source>
</evidence>
<dbReference type="InterPro" id="IPR003661">
    <property type="entry name" value="HisK_dim/P_dom"/>
</dbReference>
<evidence type="ECO:0000256" key="1">
    <source>
        <dbReference type="ARBA" id="ARBA00000085"/>
    </source>
</evidence>
<proteinExistence type="predicted"/>
<dbReference type="InterPro" id="IPR050736">
    <property type="entry name" value="Sensor_HK_Regulatory"/>
</dbReference>
<gene>
    <name evidence="13" type="ORF">GCM10020369_14110</name>
</gene>
<dbReference type="InterPro" id="IPR003594">
    <property type="entry name" value="HATPase_dom"/>
</dbReference>
<keyword evidence="6 10" id="KW-0812">Transmembrane</keyword>
<comment type="caution">
    <text evidence="13">The sequence shown here is derived from an EMBL/GenBank/DDBJ whole genome shotgun (WGS) entry which is preliminary data.</text>
</comment>
<dbReference type="EC" id="2.7.13.3" evidence="3"/>
<dbReference type="PROSITE" id="PS50885">
    <property type="entry name" value="HAMP"/>
    <property type="match status" value="1"/>
</dbReference>
<dbReference type="GO" id="GO:0005524">
    <property type="term" value="F:ATP binding"/>
    <property type="evidence" value="ECO:0007669"/>
    <property type="project" value="UniProtKB-KW"/>
</dbReference>
<dbReference type="SUPFAM" id="SSF55874">
    <property type="entry name" value="ATPase domain of HSP90 chaperone/DNA topoisomerase II/histidine kinase"/>
    <property type="match status" value="1"/>
</dbReference>
<evidence type="ECO:0000256" key="4">
    <source>
        <dbReference type="ARBA" id="ARBA00022553"/>
    </source>
</evidence>
<keyword evidence="13" id="KW-0067">ATP-binding</keyword>
<dbReference type="SMART" id="SM00387">
    <property type="entry name" value="HATPase_c"/>
    <property type="match status" value="1"/>
</dbReference>
<keyword evidence="13" id="KW-0547">Nucleotide-binding</keyword>
<dbReference type="Pfam" id="PF02518">
    <property type="entry name" value="HATPase_c"/>
    <property type="match status" value="1"/>
</dbReference>
<dbReference type="InterPro" id="IPR036097">
    <property type="entry name" value="HisK_dim/P_sf"/>
</dbReference>
<keyword evidence="4" id="KW-0597">Phosphoprotein</keyword>
<feature type="domain" description="Histidine kinase" evidence="11">
    <location>
        <begin position="145"/>
        <end position="366"/>
    </location>
</feature>